<gene>
    <name evidence="2" type="ORF">ATJ93_4510</name>
</gene>
<dbReference type="SUPFAM" id="SSF117856">
    <property type="entry name" value="AF0104/ALDC/Ptd012-like"/>
    <property type="match status" value="1"/>
</dbReference>
<dbReference type="InterPro" id="IPR005175">
    <property type="entry name" value="PPC_dom"/>
</dbReference>
<name>A0A3R7HV51_9EURY</name>
<dbReference type="InterPro" id="IPR025707">
    <property type="entry name" value="DNA_bp_PD1"/>
</dbReference>
<dbReference type="Proteomes" id="UP000283805">
    <property type="component" value="Unassembled WGS sequence"/>
</dbReference>
<dbReference type="PIRSF" id="PIRSF016702">
    <property type="entry name" value="DNA_bp_PD1"/>
    <property type="match status" value="1"/>
</dbReference>
<dbReference type="PROSITE" id="PS51742">
    <property type="entry name" value="PPC"/>
    <property type="match status" value="1"/>
</dbReference>
<dbReference type="RefSeq" id="WP_120246798.1">
    <property type="nucleotide sequence ID" value="NZ_RAPO01000007.1"/>
</dbReference>
<dbReference type="CDD" id="cd11378">
    <property type="entry name" value="DUF296"/>
    <property type="match status" value="1"/>
</dbReference>
<evidence type="ECO:0000259" key="1">
    <source>
        <dbReference type="PROSITE" id="PS51742"/>
    </source>
</evidence>
<dbReference type="PANTHER" id="PTHR34988">
    <property type="entry name" value="PROTEIN, PUTATIVE-RELATED"/>
    <property type="match status" value="1"/>
</dbReference>
<keyword evidence="3" id="KW-1185">Reference proteome</keyword>
<protein>
    <recommendedName>
        <fullName evidence="1">PPC domain-containing protein</fullName>
    </recommendedName>
</protein>
<dbReference type="Gene3D" id="3.30.1330.80">
    <property type="entry name" value="Hypothetical protein, similar to alpha- acetolactate decarboxylase, domain 2"/>
    <property type="match status" value="1"/>
</dbReference>
<evidence type="ECO:0000313" key="2">
    <source>
        <dbReference type="EMBL" id="RKD88019.1"/>
    </source>
</evidence>
<dbReference type="PANTHER" id="PTHR34988:SF1">
    <property type="entry name" value="DNA-BINDING PROTEIN"/>
    <property type="match status" value="1"/>
</dbReference>
<dbReference type="Pfam" id="PF03479">
    <property type="entry name" value="PCC"/>
    <property type="match status" value="1"/>
</dbReference>
<dbReference type="AlphaFoldDB" id="A0A3R7HV51"/>
<comment type="caution">
    <text evidence="2">The sequence shown here is derived from an EMBL/GenBank/DDBJ whole genome shotgun (WGS) entry which is preliminary data.</text>
</comment>
<feature type="domain" description="PPC" evidence="1">
    <location>
        <begin position="6"/>
        <end position="141"/>
    </location>
</feature>
<proteinExistence type="predicted"/>
<accession>A0A3R7HV51</accession>
<reference evidence="2 3" key="1">
    <citation type="submission" date="2018-09" db="EMBL/GenBank/DDBJ databases">
        <title>Genomic Encyclopedia of Archaeal and Bacterial Type Strains, Phase II (KMG-II): from individual species to whole genera.</title>
        <authorList>
            <person name="Goeker M."/>
        </authorList>
    </citation>
    <scope>NUCLEOTIDE SEQUENCE [LARGE SCALE GENOMIC DNA]</scope>
    <source>
        <strain evidence="2 3">DSM 13151</strain>
    </source>
</reference>
<sequence length="141" mass="16160">MEYREVNPTREYLARLETGNDWRSEIEALAREEDVEAGWFNAMGAVQEAEIWFYDQNEQTYRSVTFDEPLEVAACVGNVAKLDDDIFAHTHAVLSRRDGETLAGHLDSATVFAGEVHLRAFDETLERTPHERTGLDLWLNE</sequence>
<evidence type="ECO:0000313" key="3">
    <source>
        <dbReference type="Proteomes" id="UP000283805"/>
    </source>
</evidence>
<organism evidence="2 3">
    <name type="scientific">Halopiger aswanensis</name>
    <dbReference type="NCBI Taxonomy" id="148449"/>
    <lineage>
        <taxon>Archaea</taxon>
        <taxon>Methanobacteriati</taxon>
        <taxon>Methanobacteriota</taxon>
        <taxon>Stenosarchaea group</taxon>
        <taxon>Halobacteria</taxon>
        <taxon>Halobacteriales</taxon>
        <taxon>Natrialbaceae</taxon>
        <taxon>Halopiger</taxon>
    </lineage>
</organism>
<dbReference type="OrthoDB" id="371648at2157"/>
<dbReference type="EMBL" id="RAPO01000007">
    <property type="protein sequence ID" value="RKD88019.1"/>
    <property type="molecule type" value="Genomic_DNA"/>
</dbReference>